<dbReference type="EMBL" id="JARAOO010000005">
    <property type="protein sequence ID" value="KAJ7968238.1"/>
    <property type="molecule type" value="Genomic_DNA"/>
</dbReference>
<dbReference type="GO" id="GO:0008412">
    <property type="term" value="F:4-hydroxybenzoate polyprenyltransferase activity"/>
    <property type="evidence" value="ECO:0007669"/>
    <property type="project" value="UniProtKB-EC"/>
</dbReference>
<keyword evidence="9" id="KW-0999">Mitochondrion inner membrane</keyword>
<sequence>MALSSAVWICSVAASHRYHRNPFHLSVLPAVPLRTSNTKPFNHYSAHHSNNYLENFGLHRRFSPVNSIPTSSSSSSTNSSSTVEEDDDDDVHHNGSVSSKSWVDTYLSTQLRPYVGLSRIEKPIGTWLLIWPTLWSIALATSQGHFPDLKTMILCGLAAIPFRGAACTINDFFDRDIDKMVERTKSRPLASGVVSPWQALLFYGFQILLGIGALLSLNNFSLILGIPFLFLFSTYPLMKRLTYWPQAYLGLTWNWGILFGWAAIKGSLDLVVTLPMFIAAVFWTLVYDTIYAHQDKEDDQNAGVKSTALLFGDSTKQWTTGFAIASIGGFAFSGFHSGLGWAYYVCLAAAAGHLAWQIWTVDLSSADDCSSKFVSNQWFGAIVFGGTLAGRLLS</sequence>
<dbReference type="InterPro" id="IPR039653">
    <property type="entry name" value="Prenyltransferase"/>
</dbReference>
<accession>A0AAD7M1W8</accession>
<evidence type="ECO:0000256" key="4">
    <source>
        <dbReference type="ARBA" id="ARBA00022679"/>
    </source>
</evidence>
<keyword evidence="7 9" id="KW-0472">Membrane</keyword>
<evidence type="ECO:0000256" key="7">
    <source>
        <dbReference type="ARBA" id="ARBA00023136"/>
    </source>
</evidence>
<dbReference type="InterPro" id="IPR000537">
    <property type="entry name" value="UbiA_prenyltransferase"/>
</dbReference>
<evidence type="ECO:0000256" key="1">
    <source>
        <dbReference type="ARBA" id="ARBA00001946"/>
    </source>
</evidence>
<evidence type="ECO:0000313" key="12">
    <source>
        <dbReference type="Proteomes" id="UP001163823"/>
    </source>
</evidence>
<proteinExistence type="inferred from homology"/>
<comment type="caution">
    <text evidence="11">The sequence shown here is derived from an EMBL/GenBank/DDBJ whole genome shotgun (WGS) entry which is preliminary data.</text>
</comment>
<dbReference type="FunFam" id="1.10.357.140:FF:000003">
    <property type="entry name" value="4-hydroxybenzoate polyprenyltransferase, mitochondrial"/>
    <property type="match status" value="1"/>
</dbReference>
<dbReference type="AlphaFoldDB" id="A0AAD7M1W8"/>
<dbReference type="PROSITE" id="PS00943">
    <property type="entry name" value="UBIA"/>
    <property type="match status" value="1"/>
</dbReference>
<keyword evidence="9" id="KW-0496">Mitochondrion</keyword>
<comment type="pathway">
    <text evidence="9">Cofactor biosynthesis; ubiquinone biosynthesis.</text>
</comment>
<dbReference type="GO" id="GO:0102930">
    <property type="term" value="F:4-hydroxybenzoate geranyltransferase activity"/>
    <property type="evidence" value="ECO:0007669"/>
    <property type="project" value="UniProtKB-EC"/>
</dbReference>
<dbReference type="KEGG" id="qsa:O6P43_012372"/>
<dbReference type="InterPro" id="IPR006370">
    <property type="entry name" value="HB_polyprenyltransferase-like"/>
</dbReference>
<comment type="function">
    <text evidence="9">Catalyzes the prenylation of para-hydroxybenzoate (PHB) with an all-trans polyprenyl group. Mediates the second step in the final reaction sequence of coenzyme Q (CoQ) biosynthesis, which is the condensation of the polyisoprenoid side chain with PHB, generating the first membrane-bound Q intermediate.</text>
</comment>
<feature type="transmembrane region" description="Helical" evidence="9">
    <location>
        <begin position="373"/>
        <end position="393"/>
    </location>
</feature>
<organism evidence="11 12">
    <name type="scientific">Quillaja saponaria</name>
    <name type="common">Soap bark tree</name>
    <dbReference type="NCBI Taxonomy" id="32244"/>
    <lineage>
        <taxon>Eukaryota</taxon>
        <taxon>Viridiplantae</taxon>
        <taxon>Streptophyta</taxon>
        <taxon>Embryophyta</taxon>
        <taxon>Tracheophyta</taxon>
        <taxon>Spermatophyta</taxon>
        <taxon>Magnoliopsida</taxon>
        <taxon>eudicotyledons</taxon>
        <taxon>Gunneridae</taxon>
        <taxon>Pentapetalae</taxon>
        <taxon>rosids</taxon>
        <taxon>fabids</taxon>
        <taxon>Fabales</taxon>
        <taxon>Quillajaceae</taxon>
        <taxon>Quillaja</taxon>
    </lineage>
</organism>
<name>A0AAD7M1W8_QUISA</name>
<feature type="transmembrane region" description="Helical" evidence="9">
    <location>
        <begin position="247"/>
        <end position="264"/>
    </location>
</feature>
<comment type="subcellular location">
    <subcellularLocation>
        <location evidence="2">Membrane</location>
        <topology evidence="2">Multi-pass membrane protein</topology>
    </subcellularLocation>
    <subcellularLocation>
        <location evidence="9">Mitochondrion inner membrane</location>
        <topology evidence="9">Multi-pass membrane protein</topology>
        <orientation evidence="9">Matrix side</orientation>
    </subcellularLocation>
</comment>
<dbReference type="EC" id="2.5.1.39" evidence="9"/>
<keyword evidence="9" id="KW-0414">Isoprene biosynthesis</keyword>
<dbReference type="HAMAP" id="MF_01635">
    <property type="entry name" value="UbiA"/>
    <property type="match status" value="1"/>
</dbReference>
<evidence type="ECO:0000256" key="5">
    <source>
        <dbReference type="ARBA" id="ARBA00022692"/>
    </source>
</evidence>
<dbReference type="Pfam" id="PF01040">
    <property type="entry name" value="UbiA"/>
    <property type="match status" value="1"/>
</dbReference>
<feature type="transmembrane region" description="Helical" evidence="9">
    <location>
        <begin position="341"/>
        <end position="361"/>
    </location>
</feature>
<dbReference type="PANTHER" id="PTHR11048">
    <property type="entry name" value="PRENYLTRANSFERASES"/>
    <property type="match status" value="1"/>
</dbReference>
<dbReference type="FunFam" id="1.20.120.1780:FF:000001">
    <property type="entry name" value="4-hydroxybenzoate octaprenyltransferase"/>
    <property type="match status" value="1"/>
</dbReference>
<keyword evidence="9" id="KW-0831">Ubiquinone biosynthesis</keyword>
<feature type="transmembrane region" description="Helical" evidence="9">
    <location>
        <begin position="318"/>
        <end position="335"/>
    </location>
</feature>
<evidence type="ECO:0000256" key="8">
    <source>
        <dbReference type="ARBA" id="ARBA00050283"/>
    </source>
</evidence>
<dbReference type="Gene3D" id="1.20.120.1780">
    <property type="entry name" value="UbiA prenyltransferase"/>
    <property type="match status" value="1"/>
</dbReference>
<evidence type="ECO:0000256" key="2">
    <source>
        <dbReference type="ARBA" id="ARBA00004141"/>
    </source>
</evidence>
<keyword evidence="4 9" id="KW-0808">Transferase</keyword>
<dbReference type="GO" id="GO:0006744">
    <property type="term" value="P:ubiquinone biosynthetic process"/>
    <property type="evidence" value="ECO:0007669"/>
    <property type="project" value="UniProtKB-UniRule"/>
</dbReference>
<comment type="cofactor">
    <cofactor evidence="1 9">
        <name>Mg(2+)</name>
        <dbReference type="ChEBI" id="CHEBI:18420"/>
    </cofactor>
</comment>
<evidence type="ECO:0000256" key="10">
    <source>
        <dbReference type="SAM" id="MobiDB-lite"/>
    </source>
</evidence>
<dbReference type="NCBIfam" id="TIGR01474">
    <property type="entry name" value="ubiA_proteo"/>
    <property type="match status" value="1"/>
</dbReference>
<dbReference type="CDD" id="cd13959">
    <property type="entry name" value="PT_UbiA_COQ2"/>
    <property type="match status" value="1"/>
</dbReference>
<feature type="transmembrane region" description="Helical" evidence="9">
    <location>
        <begin position="270"/>
        <end position="287"/>
    </location>
</feature>
<dbReference type="GO" id="GO:0008299">
    <property type="term" value="P:isoprenoid biosynthetic process"/>
    <property type="evidence" value="ECO:0007669"/>
    <property type="project" value="UniProtKB-UniRule"/>
</dbReference>
<dbReference type="Gene3D" id="1.10.357.140">
    <property type="entry name" value="UbiA prenyltransferase"/>
    <property type="match status" value="1"/>
</dbReference>
<evidence type="ECO:0000313" key="11">
    <source>
        <dbReference type="EMBL" id="KAJ7968238.1"/>
    </source>
</evidence>
<dbReference type="InterPro" id="IPR030470">
    <property type="entry name" value="UbiA_prenylTrfase_CS"/>
</dbReference>
<dbReference type="InterPro" id="IPR044878">
    <property type="entry name" value="UbiA_sf"/>
</dbReference>
<dbReference type="PANTHER" id="PTHR11048:SF28">
    <property type="entry name" value="4-HYDROXYBENZOATE POLYPRENYLTRANSFERASE, MITOCHONDRIAL"/>
    <property type="match status" value="1"/>
</dbReference>
<comment type="catalytic activity">
    <reaction evidence="9">
        <text>an all-trans-polyprenyl diphosphate + 4-hydroxybenzoate = a 4-hydroxy-3-(all-trans-polyprenyl)benzoate + diphosphate</text>
        <dbReference type="Rhea" id="RHEA:44504"/>
        <dbReference type="Rhea" id="RHEA-COMP:9514"/>
        <dbReference type="Rhea" id="RHEA-COMP:9564"/>
        <dbReference type="ChEBI" id="CHEBI:17879"/>
        <dbReference type="ChEBI" id="CHEBI:33019"/>
        <dbReference type="ChEBI" id="CHEBI:58914"/>
        <dbReference type="ChEBI" id="CHEBI:78396"/>
        <dbReference type="EC" id="2.5.1.39"/>
    </reaction>
</comment>
<keyword evidence="6 9" id="KW-1133">Transmembrane helix</keyword>
<comment type="catalytic activity">
    <reaction evidence="8">
        <text>4-hydroxybenzoate + (2E)-geranyl diphosphate = 3-geranyl-4-hydroxybenzoate + diphosphate</text>
        <dbReference type="Rhea" id="RHEA:27854"/>
        <dbReference type="ChEBI" id="CHEBI:17879"/>
        <dbReference type="ChEBI" id="CHEBI:33019"/>
        <dbReference type="ChEBI" id="CHEBI:58057"/>
        <dbReference type="ChEBI" id="CHEBI:60878"/>
        <dbReference type="EC" id="2.5.1.93"/>
    </reaction>
</comment>
<keyword evidence="12" id="KW-1185">Reference proteome</keyword>
<evidence type="ECO:0000256" key="9">
    <source>
        <dbReference type="HAMAP-Rule" id="MF_03189"/>
    </source>
</evidence>
<feature type="region of interest" description="Disordered" evidence="10">
    <location>
        <begin position="67"/>
        <end position="96"/>
    </location>
</feature>
<gene>
    <name evidence="11" type="ORF">O6P43_012372</name>
</gene>
<protein>
    <recommendedName>
        <fullName evidence="9">4-hydroxybenzoate polyprenyltransferase, mitochondrial</fullName>
        <shortName evidence="9">4-HB polyprenyltransferase</shortName>
        <ecNumber evidence="9">2.5.1.39</ecNumber>
    </recommendedName>
    <alternativeName>
        <fullName evidence="9">Para-hydroxybenzoate--polyprenyltransferase</fullName>
        <shortName evidence="9">PHB:PPT</shortName>
        <shortName evidence="9">PHB:polyprenyltransferase</shortName>
    </alternativeName>
</protein>
<keyword evidence="5 9" id="KW-0812">Transmembrane</keyword>
<comment type="similarity">
    <text evidence="3 9">Belongs to the UbiA prenyltransferase family.</text>
</comment>
<dbReference type="GO" id="GO:0005743">
    <property type="term" value="C:mitochondrial inner membrane"/>
    <property type="evidence" value="ECO:0007669"/>
    <property type="project" value="UniProtKB-SubCell"/>
</dbReference>
<reference evidence="11" key="1">
    <citation type="journal article" date="2023" name="Science">
        <title>Elucidation of the pathway for biosynthesis of saponin adjuvants from the soapbark tree.</title>
        <authorList>
            <person name="Reed J."/>
            <person name="Orme A."/>
            <person name="El-Demerdash A."/>
            <person name="Owen C."/>
            <person name="Martin L.B.B."/>
            <person name="Misra R.C."/>
            <person name="Kikuchi S."/>
            <person name="Rejzek M."/>
            <person name="Martin A.C."/>
            <person name="Harkess A."/>
            <person name="Leebens-Mack J."/>
            <person name="Louveau T."/>
            <person name="Stephenson M.J."/>
            <person name="Osbourn A."/>
        </authorList>
    </citation>
    <scope>NUCLEOTIDE SEQUENCE</scope>
    <source>
        <strain evidence="11">S10</strain>
    </source>
</reference>
<feature type="compositionally biased region" description="Low complexity" evidence="10">
    <location>
        <begin position="67"/>
        <end position="82"/>
    </location>
</feature>
<evidence type="ECO:0000256" key="6">
    <source>
        <dbReference type="ARBA" id="ARBA00022989"/>
    </source>
</evidence>
<evidence type="ECO:0000256" key="3">
    <source>
        <dbReference type="ARBA" id="ARBA00005985"/>
    </source>
</evidence>
<dbReference type="Proteomes" id="UP001163823">
    <property type="component" value="Chromosome 5"/>
</dbReference>